<dbReference type="NCBIfam" id="TIGR00129">
    <property type="entry name" value="fdhD_narQ"/>
    <property type="match status" value="1"/>
</dbReference>
<feature type="active site" description="Cysteine persulfide intermediate" evidence="3">
    <location>
        <position position="125"/>
    </location>
</feature>
<dbReference type="Gene3D" id="3.40.140.10">
    <property type="entry name" value="Cytidine Deaminase, domain 2"/>
    <property type="match status" value="1"/>
</dbReference>
<dbReference type="InterPro" id="IPR016193">
    <property type="entry name" value="Cytidine_deaminase-like"/>
</dbReference>
<keyword evidence="4" id="KW-0560">Oxidoreductase</keyword>
<dbReference type="Proteomes" id="UP000005143">
    <property type="component" value="Unassembled WGS sequence"/>
</dbReference>
<evidence type="ECO:0000313" key="5">
    <source>
        <dbReference type="Proteomes" id="UP000005143"/>
    </source>
</evidence>
<dbReference type="GO" id="GO:0005737">
    <property type="term" value="C:cytoplasm"/>
    <property type="evidence" value="ECO:0007669"/>
    <property type="project" value="UniProtKB-SubCell"/>
</dbReference>
<evidence type="ECO:0000256" key="3">
    <source>
        <dbReference type="HAMAP-Rule" id="MF_00187"/>
    </source>
</evidence>
<accession>H0E1E7</accession>
<comment type="function">
    <text evidence="3">Required for formate dehydrogenase (FDH) activity. Acts as a sulfur carrier protein that transfers sulfur from IscS to the molybdenum cofactor prior to its insertion into FDH.</text>
</comment>
<dbReference type="GO" id="GO:0016783">
    <property type="term" value="F:sulfurtransferase activity"/>
    <property type="evidence" value="ECO:0007669"/>
    <property type="project" value="InterPro"/>
</dbReference>
<dbReference type="GO" id="GO:0097163">
    <property type="term" value="F:sulfur carrier activity"/>
    <property type="evidence" value="ECO:0007669"/>
    <property type="project" value="UniProtKB-UniRule"/>
</dbReference>
<protein>
    <recommendedName>
        <fullName evidence="3">Sulfur carrier protein FdhD</fullName>
    </recommendedName>
</protein>
<evidence type="ECO:0000256" key="2">
    <source>
        <dbReference type="ARBA" id="ARBA00023150"/>
    </source>
</evidence>
<dbReference type="AlphaFoldDB" id="H0E1E7"/>
<dbReference type="PIRSF" id="PIRSF015626">
    <property type="entry name" value="FdhD"/>
    <property type="match status" value="1"/>
</dbReference>
<dbReference type="SUPFAM" id="SSF53927">
    <property type="entry name" value="Cytidine deaminase-like"/>
    <property type="match status" value="1"/>
</dbReference>
<evidence type="ECO:0000256" key="1">
    <source>
        <dbReference type="ARBA" id="ARBA00022490"/>
    </source>
</evidence>
<proteinExistence type="inferred from homology"/>
<dbReference type="Pfam" id="PF02634">
    <property type="entry name" value="FdhD-NarQ"/>
    <property type="match status" value="1"/>
</dbReference>
<comment type="caution">
    <text evidence="4">The sequence shown here is derived from an EMBL/GenBank/DDBJ whole genome shotgun (WGS) entry which is preliminary data.</text>
</comment>
<dbReference type="HAMAP" id="MF_00187">
    <property type="entry name" value="FdhD"/>
    <property type="match status" value="1"/>
</dbReference>
<dbReference type="PANTHER" id="PTHR30592:SF1">
    <property type="entry name" value="SULFUR CARRIER PROTEIN FDHD"/>
    <property type="match status" value="1"/>
</dbReference>
<gene>
    <name evidence="3" type="primary">fdhD</name>
    <name evidence="4" type="ORF">PAI11_06090</name>
</gene>
<dbReference type="OrthoDB" id="3197277at2"/>
<dbReference type="Gene3D" id="3.10.20.10">
    <property type="match status" value="1"/>
</dbReference>
<dbReference type="EMBL" id="AGUD01000020">
    <property type="protein sequence ID" value="EHN12501.1"/>
    <property type="molecule type" value="Genomic_DNA"/>
</dbReference>
<keyword evidence="2 3" id="KW-0501">Molybdenum cofactor biosynthesis</keyword>
<dbReference type="GO" id="GO:0006777">
    <property type="term" value="P:Mo-molybdopterin cofactor biosynthetic process"/>
    <property type="evidence" value="ECO:0007669"/>
    <property type="project" value="UniProtKB-UniRule"/>
</dbReference>
<dbReference type="PATRIC" id="fig|1097667.3.peg.606"/>
<dbReference type="GO" id="GO:0016491">
    <property type="term" value="F:oxidoreductase activity"/>
    <property type="evidence" value="ECO:0007669"/>
    <property type="project" value="UniProtKB-KW"/>
</dbReference>
<organism evidence="4 5">
    <name type="scientific">Patulibacter medicamentivorans</name>
    <dbReference type="NCBI Taxonomy" id="1097667"/>
    <lineage>
        <taxon>Bacteria</taxon>
        <taxon>Bacillati</taxon>
        <taxon>Actinomycetota</taxon>
        <taxon>Thermoleophilia</taxon>
        <taxon>Solirubrobacterales</taxon>
        <taxon>Patulibacteraceae</taxon>
        <taxon>Patulibacter</taxon>
    </lineage>
</organism>
<name>H0E1E7_9ACTN</name>
<comment type="similarity">
    <text evidence="3">Belongs to the FdhD family.</text>
</comment>
<keyword evidence="5" id="KW-1185">Reference proteome</keyword>
<feature type="binding site" evidence="3">
    <location>
        <begin position="266"/>
        <end position="271"/>
    </location>
    <ligand>
        <name>Mo-bis(molybdopterin guanine dinucleotide)</name>
        <dbReference type="ChEBI" id="CHEBI:60539"/>
    </ligand>
</feature>
<dbReference type="PANTHER" id="PTHR30592">
    <property type="entry name" value="FORMATE DEHYDROGENASE"/>
    <property type="match status" value="1"/>
</dbReference>
<reference evidence="4 5" key="1">
    <citation type="journal article" date="2013" name="Biodegradation">
        <title>Quantitative proteomic analysis of ibuprofen-degrading Patulibacter sp. strain I11.</title>
        <authorList>
            <person name="Almeida B."/>
            <person name="Kjeldal H."/>
            <person name="Lolas I."/>
            <person name="Knudsen A.D."/>
            <person name="Carvalho G."/>
            <person name="Nielsen K.L."/>
            <person name="Barreto Crespo M.T."/>
            <person name="Stensballe A."/>
            <person name="Nielsen J.L."/>
        </authorList>
    </citation>
    <scope>NUCLEOTIDE SEQUENCE [LARGE SCALE GENOMIC DNA]</scope>
    <source>
        <strain evidence="4 5">I11</strain>
    </source>
</reference>
<comment type="subcellular location">
    <subcellularLocation>
        <location evidence="3">Cytoplasm</location>
    </subcellularLocation>
</comment>
<dbReference type="InterPro" id="IPR003786">
    <property type="entry name" value="FdhD"/>
</dbReference>
<evidence type="ECO:0000313" key="4">
    <source>
        <dbReference type="EMBL" id="EHN12501.1"/>
    </source>
</evidence>
<sequence length="283" mass="29395">MTVLALAPPPGTDRRSGATAAPVLTFGSDGVRRRRDRLATEEPLEIRAGGPGEAPLAVAVTMRTPGHDLELAVGFLAAEGLLGDGARPPVAARACAQDPNVVLVALRAPLDRSRLRGRIEVSSSCGVCGHAALDELGDRCGPVADGPRVAPETLIALPDRLRDHQRLFERTGGLHAAALFDERGTLLAVREDVGRHNALDKALGATLLAGPGAAPRPAIAMLSGRASYELVQKAAVAGVPIVCAVSAPSSLAVDAAHRLGVTLVGFLRGERFNVYARPDRIVL</sequence>
<dbReference type="RefSeq" id="WP_007570722.1">
    <property type="nucleotide sequence ID" value="NZ_AGUD01000020.1"/>
</dbReference>
<keyword evidence="1 3" id="KW-0963">Cytoplasm</keyword>